<dbReference type="eggNOG" id="COG2273">
    <property type="taxonomic scope" value="Bacteria"/>
</dbReference>
<dbReference type="InterPro" id="IPR035992">
    <property type="entry name" value="Ricin_B-like_lectins"/>
</dbReference>
<dbReference type="InterPro" id="IPR000772">
    <property type="entry name" value="Ricin_B_lectin"/>
</dbReference>
<dbReference type="eggNOG" id="COG3757">
    <property type="taxonomic scope" value="Bacteria"/>
</dbReference>
<dbReference type="PANTHER" id="PTHR34135">
    <property type="entry name" value="LYSOZYME"/>
    <property type="match status" value="1"/>
</dbReference>
<dbReference type="KEGG" id="pdo:PSDT_1472"/>
<feature type="region of interest" description="Disordered" evidence="2">
    <location>
        <begin position="84"/>
        <end position="111"/>
    </location>
</feature>
<dbReference type="PROSITE" id="PS51904">
    <property type="entry name" value="GLYCOSYL_HYDROL_F25_2"/>
    <property type="match status" value="1"/>
</dbReference>
<dbReference type="HOGENOM" id="CLU_015076_0_0_11"/>
<dbReference type="Gene3D" id="3.20.20.80">
    <property type="entry name" value="Glycosidases"/>
    <property type="match status" value="1"/>
</dbReference>
<protein>
    <submittedName>
        <fullName evidence="4">Glycosyl hydrolase family 25</fullName>
    </submittedName>
</protein>
<accession>E6JZ04</accession>
<dbReference type="GO" id="GO:0003796">
    <property type="term" value="F:lysozyme activity"/>
    <property type="evidence" value="ECO:0007669"/>
    <property type="project" value="InterPro"/>
</dbReference>
<feature type="compositionally biased region" description="Low complexity" evidence="2">
    <location>
        <begin position="186"/>
        <end position="208"/>
    </location>
</feature>
<reference evidence="4 5" key="1">
    <citation type="submission" date="2010-12" db="EMBL/GenBank/DDBJ databases">
        <authorList>
            <person name="Muzny D."/>
            <person name="Qin X."/>
            <person name="Buhay C."/>
            <person name="Dugan-Rocha S."/>
            <person name="Ding Y."/>
            <person name="Chen G."/>
            <person name="Hawes A."/>
            <person name="Holder M."/>
            <person name="Jhangiani S."/>
            <person name="Johnson A."/>
            <person name="Khan Z."/>
            <person name="Li Z."/>
            <person name="Liu W."/>
            <person name="Liu X."/>
            <person name="Perez L."/>
            <person name="Shen H."/>
            <person name="Wang Q."/>
            <person name="Watt J."/>
            <person name="Xi L."/>
            <person name="Xin Y."/>
            <person name="Zhou J."/>
            <person name="Deng J."/>
            <person name="Jiang H."/>
            <person name="Liu Y."/>
            <person name="Qu J."/>
            <person name="Song X.-Z."/>
            <person name="Zhang L."/>
            <person name="Villasana D."/>
            <person name="Johnson A."/>
            <person name="Liu J."/>
            <person name="Liyanage D."/>
            <person name="Lorensuhewa L."/>
            <person name="Robinson T."/>
            <person name="Song A."/>
            <person name="Song B.-B."/>
            <person name="Dinh H."/>
            <person name="Thornton R."/>
            <person name="Coyle M."/>
            <person name="Francisco L."/>
            <person name="Jackson L."/>
            <person name="Javaid M."/>
            <person name="Korchina V."/>
            <person name="Kovar C."/>
            <person name="Mata R."/>
            <person name="Mathew T."/>
            <person name="Ngo R."/>
            <person name="Nguyen L."/>
            <person name="Nguyen N."/>
            <person name="Okwuonu G."/>
            <person name="Ongeri F."/>
            <person name="Pham C."/>
            <person name="Simmons D."/>
            <person name="Wilczek-Boney K."/>
            <person name="Hale W."/>
            <person name="Jakkamsetti A."/>
            <person name="Pham P."/>
            <person name="Ruth R."/>
            <person name="San Lucas F."/>
            <person name="Warren J."/>
            <person name="Zhang J."/>
            <person name="Zhao Z."/>
            <person name="Zhou C."/>
            <person name="Zhu D."/>
            <person name="Lee S."/>
            <person name="Bess C."/>
            <person name="Blankenburg K."/>
            <person name="Forbes L."/>
            <person name="Fu Q."/>
            <person name="Gubbala S."/>
            <person name="Hirani K."/>
            <person name="Jayaseelan J.C."/>
            <person name="Lara F."/>
            <person name="Munidasa M."/>
            <person name="Palculict T."/>
            <person name="Patil S."/>
            <person name="Pu L.-L."/>
            <person name="Saada N."/>
            <person name="Tang L."/>
            <person name="Weissenberger G."/>
            <person name="Zhu Y."/>
            <person name="Hemphill L."/>
            <person name="Shang Y."/>
            <person name="Youmans B."/>
            <person name="Ayvaz T."/>
            <person name="Ross M."/>
            <person name="Santibanez J."/>
            <person name="Aqrawi P."/>
            <person name="Gross S."/>
            <person name="Joshi V."/>
            <person name="Fowler G."/>
            <person name="Nazareth L."/>
            <person name="Reid J."/>
            <person name="Worley K."/>
            <person name="Petrosino J."/>
            <person name="Highlander S."/>
            <person name="Gibbs R."/>
        </authorList>
    </citation>
    <scope>NUCLEOTIDE SEQUENCE [LARGE SCALE GENOMIC DNA]</scope>
    <source>
        <strain evidence="4 5">DSM 10105</strain>
    </source>
</reference>
<evidence type="ECO:0000256" key="2">
    <source>
        <dbReference type="SAM" id="MobiDB-lite"/>
    </source>
</evidence>
<dbReference type="CDD" id="cd00161">
    <property type="entry name" value="beta-trefoil_Ricin-like"/>
    <property type="match status" value="3"/>
</dbReference>
<dbReference type="InterPro" id="IPR002053">
    <property type="entry name" value="Glyco_hydro_25"/>
</dbReference>
<evidence type="ECO:0000313" key="4">
    <source>
        <dbReference type="EMBL" id="EFT83098.1"/>
    </source>
</evidence>
<dbReference type="PROSITE" id="PS50231">
    <property type="entry name" value="RICIN_B_LECTIN"/>
    <property type="match status" value="3"/>
</dbReference>
<dbReference type="Gene3D" id="2.80.10.50">
    <property type="match status" value="9"/>
</dbReference>
<feature type="compositionally biased region" description="Low complexity" evidence="2">
    <location>
        <begin position="84"/>
        <end position="97"/>
    </location>
</feature>
<feature type="domain" description="Ricin B lectin" evidence="3">
    <location>
        <begin position="494"/>
        <end position="628"/>
    </location>
</feature>
<name>E6JZ04_PARDN</name>
<evidence type="ECO:0000313" key="5">
    <source>
        <dbReference type="Proteomes" id="UP000004946"/>
    </source>
</evidence>
<dbReference type="GO" id="GO:0009253">
    <property type="term" value="P:peptidoglycan catabolic process"/>
    <property type="evidence" value="ECO:0007669"/>
    <property type="project" value="InterPro"/>
</dbReference>
<proteinExistence type="inferred from homology"/>
<organism evidence="4 5">
    <name type="scientific">Parascardovia denticolens DSM 10105 = JCM 12538</name>
    <dbReference type="NCBI Taxonomy" id="864564"/>
    <lineage>
        <taxon>Bacteria</taxon>
        <taxon>Bacillati</taxon>
        <taxon>Actinomycetota</taxon>
        <taxon>Actinomycetes</taxon>
        <taxon>Bifidobacteriales</taxon>
        <taxon>Bifidobacteriaceae</taxon>
        <taxon>Parascardovia</taxon>
    </lineage>
</organism>
<comment type="caution">
    <text evidence="4">The sequence shown here is derived from an EMBL/GenBank/DDBJ whole genome shotgun (WGS) entry which is preliminary data.</text>
</comment>
<evidence type="ECO:0000256" key="1">
    <source>
        <dbReference type="ARBA" id="ARBA00010646"/>
    </source>
</evidence>
<dbReference type="Proteomes" id="UP000004946">
    <property type="component" value="Chromosome"/>
</dbReference>
<feature type="domain" description="Ricin B lectin" evidence="3">
    <location>
        <begin position="804"/>
        <end position="948"/>
    </location>
</feature>
<dbReference type="PATRIC" id="fig|864564.6.peg.1614"/>
<dbReference type="SMART" id="SM00458">
    <property type="entry name" value="RICIN"/>
    <property type="match status" value="3"/>
</dbReference>
<feature type="region of interest" description="Disordered" evidence="2">
    <location>
        <begin position="137"/>
        <end position="210"/>
    </location>
</feature>
<comment type="similarity">
    <text evidence="1">Belongs to the glycosyl hydrolase 25 family.</text>
</comment>
<gene>
    <name evidence="4" type="ORF">HMPREF0620_0103</name>
</gene>
<dbReference type="GO" id="GO:0016052">
    <property type="term" value="P:carbohydrate catabolic process"/>
    <property type="evidence" value="ECO:0007669"/>
    <property type="project" value="TreeGrafter"/>
</dbReference>
<dbReference type="InterPro" id="IPR017853">
    <property type="entry name" value="GH"/>
</dbReference>
<keyword evidence="4" id="KW-0378">Hydrolase</keyword>
<dbReference type="PANTHER" id="PTHR34135:SF2">
    <property type="entry name" value="LYSOZYME"/>
    <property type="match status" value="1"/>
</dbReference>
<dbReference type="EMBL" id="AEON01000001">
    <property type="protein sequence ID" value="EFT83098.1"/>
    <property type="molecule type" value="Genomic_DNA"/>
</dbReference>
<keyword evidence="5" id="KW-1185">Reference proteome</keyword>
<dbReference type="eggNOG" id="COG3533">
    <property type="taxonomic scope" value="Bacteria"/>
</dbReference>
<dbReference type="GO" id="GO:0016998">
    <property type="term" value="P:cell wall macromolecule catabolic process"/>
    <property type="evidence" value="ECO:0007669"/>
    <property type="project" value="InterPro"/>
</dbReference>
<dbReference type="SUPFAM" id="SSF50370">
    <property type="entry name" value="Ricin B-like lectins"/>
    <property type="match status" value="3"/>
</dbReference>
<dbReference type="Pfam" id="PF01183">
    <property type="entry name" value="Glyco_hydro_25"/>
    <property type="match status" value="1"/>
</dbReference>
<dbReference type="AlphaFoldDB" id="E6JZ04"/>
<sequence length="949" mass="100891">MMARMRTMVKKAKKTKTMTKMVRMGSHQDENGMAQARAGKGGKTFGRFMASLLAVSLGVAALAPALSARTAWADSAVASQVQAAGQAQEQTQGQGQEPTRPSNQAQGEVQGQTLPQTVATSVPNDAVVVSPTLAASPDGTVYQTQTGRKVSAQEAESVAGTSAVPADPLAKTGGDSFIPVEVSELRQSQRNGQQGSQPNSQQNNQPSSFEASALVVRKKSTKTRGTINPSAWASGPYWGSANGTPAFYNANGSLFAQRAKRVIDVSSWQGNVDWAAVKAAGIQGAIIRIGYGNDIADSKAQRNISECRRLGIPFGLYHYSYAYNASFAAAEGESVARFLKRYGVSVKDLAYPIYYDLEAWSWSEHTRPSDPATYRGIVNAFYAALTKAGYGSRLGVYSYTSYLTTALNDSSIHQKTSWVAQYGANMGFTGLTSDFRGWQYSSQGTVKGVSGSVDLNAFGYSTAASSESSGSSSNQGRGINMARLPIVTVPNGIYYVNVQQKDSVSLDVNAGSRANGQAMQIYRWNNSTAQRFRFIRQRNGSYVITNVNSGKALDVSGSRTYDRAKVQQWSVNGAAAQRWFIRDASDGYYLQSALGNWVLDMANGSTADFTSVRLFTPNGTKAQKFQLASSINLPQGRAMRISSDVDPGRVIDIPSGSRADSTRAQLYSWLGGSAQLYTFRQVGNGVYTMTNINSGKVLEVAGARSANGSVVQQYSSNGGANQHWQLRSATGASSGASASSAFSSLGFVGSGSGKYLDLPAGRATNGVGLQIWQNTNASAQRWTVSEARTGAALAYDHRGDLPDGTYTFGAGADSSYKLDLSGGSRKAGANIQVWKSNGAAAQRWRVTHDRDGYVVLTSAVSGLSADVAGGRLASGTNVRQWYVNGAAAQRWVAVRNANGSYTFISALRASSSSTEAYALDLANGSAASGTNVRLWKANDSRAQQWWAGK</sequence>
<evidence type="ECO:0000259" key="3">
    <source>
        <dbReference type="SMART" id="SM00458"/>
    </source>
</evidence>
<dbReference type="CDD" id="cd06414">
    <property type="entry name" value="GH25_LytC-like"/>
    <property type="match status" value="1"/>
</dbReference>
<dbReference type="SUPFAM" id="SSF51445">
    <property type="entry name" value="(Trans)glycosidases"/>
    <property type="match status" value="1"/>
</dbReference>
<feature type="compositionally biased region" description="Polar residues" evidence="2">
    <location>
        <begin position="99"/>
        <end position="111"/>
    </location>
</feature>
<dbReference type="Pfam" id="PF14200">
    <property type="entry name" value="RicinB_lectin_2"/>
    <property type="match status" value="3"/>
</dbReference>
<feature type="domain" description="Ricin B lectin" evidence="3">
    <location>
        <begin position="636"/>
        <end position="785"/>
    </location>
</feature>